<feature type="region of interest" description="Disordered" evidence="3">
    <location>
        <begin position="1"/>
        <end position="22"/>
    </location>
</feature>
<dbReference type="SUPFAM" id="SSF54236">
    <property type="entry name" value="Ubiquitin-like"/>
    <property type="match status" value="1"/>
</dbReference>
<feature type="compositionally biased region" description="Basic and acidic residues" evidence="3">
    <location>
        <begin position="11"/>
        <end position="21"/>
    </location>
</feature>
<feature type="region of interest" description="Disordered" evidence="3">
    <location>
        <begin position="262"/>
        <end position="286"/>
    </location>
</feature>
<dbReference type="PROSITE" id="PS50841">
    <property type="entry name" value="DIX"/>
    <property type="match status" value="1"/>
</dbReference>
<dbReference type="InterPro" id="IPR001158">
    <property type="entry name" value="DIX"/>
</dbReference>
<gene>
    <name evidence="5" type="ORF">HPB52_021322</name>
</gene>
<dbReference type="Proteomes" id="UP000821837">
    <property type="component" value="Unassembled WGS sequence"/>
</dbReference>
<dbReference type="EMBL" id="JABSTV010001255">
    <property type="protein sequence ID" value="KAH7936281.1"/>
    <property type="molecule type" value="Genomic_DNA"/>
</dbReference>
<reference evidence="5" key="1">
    <citation type="journal article" date="2020" name="Cell">
        <title>Large-Scale Comparative Analyses of Tick Genomes Elucidate Their Genetic Diversity and Vector Capacities.</title>
        <authorList>
            <consortium name="Tick Genome and Microbiome Consortium (TIGMIC)"/>
            <person name="Jia N."/>
            <person name="Wang J."/>
            <person name="Shi W."/>
            <person name="Du L."/>
            <person name="Sun Y."/>
            <person name="Zhan W."/>
            <person name="Jiang J.F."/>
            <person name="Wang Q."/>
            <person name="Zhang B."/>
            <person name="Ji P."/>
            <person name="Bell-Sakyi L."/>
            <person name="Cui X.M."/>
            <person name="Yuan T.T."/>
            <person name="Jiang B.G."/>
            <person name="Yang W.F."/>
            <person name="Lam T.T."/>
            <person name="Chang Q.C."/>
            <person name="Ding S.J."/>
            <person name="Wang X.J."/>
            <person name="Zhu J.G."/>
            <person name="Ruan X.D."/>
            <person name="Zhao L."/>
            <person name="Wei J.T."/>
            <person name="Ye R.Z."/>
            <person name="Que T.C."/>
            <person name="Du C.H."/>
            <person name="Zhou Y.H."/>
            <person name="Cheng J.X."/>
            <person name="Dai P.F."/>
            <person name="Guo W.B."/>
            <person name="Han X.H."/>
            <person name="Huang E.J."/>
            <person name="Li L.F."/>
            <person name="Wei W."/>
            <person name="Gao Y.C."/>
            <person name="Liu J.Z."/>
            <person name="Shao H.Z."/>
            <person name="Wang X."/>
            <person name="Wang C.C."/>
            <person name="Yang T.C."/>
            <person name="Huo Q.B."/>
            <person name="Li W."/>
            <person name="Chen H.Y."/>
            <person name="Chen S.E."/>
            <person name="Zhou L.G."/>
            <person name="Ni X.B."/>
            <person name="Tian J.H."/>
            <person name="Sheng Y."/>
            <person name="Liu T."/>
            <person name="Pan Y.S."/>
            <person name="Xia L.Y."/>
            <person name="Li J."/>
            <person name="Zhao F."/>
            <person name="Cao W.C."/>
        </authorList>
    </citation>
    <scope>NUCLEOTIDE SEQUENCE</scope>
    <source>
        <strain evidence="5">Rsan-2018</strain>
    </source>
</reference>
<evidence type="ECO:0000256" key="2">
    <source>
        <dbReference type="PROSITE-ProRule" id="PRU00069"/>
    </source>
</evidence>
<dbReference type="GO" id="GO:0048468">
    <property type="term" value="P:cell development"/>
    <property type="evidence" value="ECO:0007669"/>
    <property type="project" value="TreeGrafter"/>
</dbReference>
<protein>
    <recommendedName>
        <fullName evidence="4">DIX domain-containing protein</fullName>
    </recommendedName>
</protein>
<dbReference type="InterPro" id="IPR038207">
    <property type="entry name" value="DIX_dom_sf"/>
</dbReference>
<dbReference type="InterPro" id="IPR029071">
    <property type="entry name" value="Ubiquitin-like_domsf"/>
</dbReference>
<evidence type="ECO:0000259" key="4">
    <source>
        <dbReference type="PROSITE" id="PS50841"/>
    </source>
</evidence>
<dbReference type="GO" id="GO:0032436">
    <property type="term" value="P:positive regulation of proteasomal ubiquitin-dependent protein catabolic process"/>
    <property type="evidence" value="ECO:0007669"/>
    <property type="project" value="TreeGrafter"/>
</dbReference>
<organism evidence="5 6">
    <name type="scientific">Rhipicephalus sanguineus</name>
    <name type="common">Brown dog tick</name>
    <name type="synonym">Ixodes sanguineus</name>
    <dbReference type="NCBI Taxonomy" id="34632"/>
    <lineage>
        <taxon>Eukaryota</taxon>
        <taxon>Metazoa</taxon>
        <taxon>Ecdysozoa</taxon>
        <taxon>Arthropoda</taxon>
        <taxon>Chelicerata</taxon>
        <taxon>Arachnida</taxon>
        <taxon>Acari</taxon>
        <taxon>Parasitiformes</taxon>
        <taxon>Ixodida</taxon>
        <taxon>Ixodoidea</taxon>
        <taxon>Ixodidae</taxon>
        <taxon>Rhipicephalinae</taxon>
        <taxon>Rhipicephalus</taxon>
        <taxon>Rhipicephalus</taxon>
    </lineage>
</organism>
<dbReference type="InterPro" id="IPR043581">
    <property type="entry name" value="Axin-like"/>
</dbReference>
<dbReference type="GO" id="GO:0019901">
    <property type="term" value="F:protein kinase binding"/>
    <property type="evidence" value="ECO:0007669"/>
    <property type="project" value="TreeGrafter"/>
</dbReference>
<name>A0A9D4PDP8_RHISA</name>
<dbReference type="GO" id="GO:0060090">
    <property type="term" value="F:molecular adaptor activity"/>
    <property type="evidence" value="ECO:0007669"/>
    <property type="project" value="TreeGrafter"/>
</dbReference>
<keyword evidence="1 2" id="KW-0879">Wnt signaling pathway</keyword>
<dbReference type="Gene3D" id="2.40.240.130">
    <property type="match status" value="1"/>
</dbReference>
<evidence type="ECO:0000313" key="5">
    <source>
        <dbReference type="EMBL" id="KAH7936281.1"/>
    </source>
</evidence>
<evidence type="ECO:0000256" key="3">
    <source>
        <dbReference type="SAM" id="MobiDB-lite"/>
    </source>
</evidence>
<sequence>MTKYGSPCVRTTDHTIDHATDHATGVPTLQSQARMSRVLTAFSRTAQGHHRGSSVSGSSASGHALLRLYPRDFYRPRSFRTLSVFLHLGPKGFMRSKLNRLPSRGWRSRMPGDSIDCQQGSVVEARSLLNLEHGPVPSRKVVPPDFSDVDARRRLEANYNGIQQMAKARKWPKTMGLVRVAGRQAAPGGEMSSASTEMTVIGYCHSGETAAYRTKLVDRNITPHRFRSLISKKGNHMYFRRCCQEFGTDVVSEEMLDDNEVLSLGGQDPRHGRSGRLNKHPRENTG</sequence>
<keyword evidence="6" id="KW-1185">Reference proteome</keyword>
<evidence type="ECO:0000256" key="1">
    <source>
        <dbReference type="ARBA" id="ARBA00022687"/>
    </source>
</evidence>
<dbReference type="Pfam" id="PF00778">
    <property type="entry name" value="DIX"/>
    <property type="match status" value="1"/>
</dbReference>
<dbReference type="AlphaFoldDB" id="A0A9D4PDP8"/>
<dbReference type="GO" id="GO:0005886">
    <property type="term" value="C:plasma membrane"/>
    <property type="evidence" value="ECO:0007669"/>
    <property type="project" value="TreeGrafter"/>
</dbReference>
<dbReference type="GO" id="GO:0090090">
    <property type="term" value="P:negative regulation of canonical Wnt signaling pathway"/>
    <property type="evidence" value="ECO:0007669"/>
    <property type="project" value="InterPro"/>
</dbReference>
<reference evidence="5" key="2">
    <citation type="submission" date="2021-09" db="EMBL/GenBank/DDBJ databases">
        <authorList>
            <person name="Jia N."/>
            <person name="Wang J."/>
            <person name="Shi W."/>
            <person name="Du L."/>
            <person name="Sun Y."/>
            <person name="Zhan W."/>
            <person name="Jiang J."/>
            <person name="Wang Q."/>
            <person name="Zhang B."/>
            <person name="Ji P."/>
            <person name="Sakyi L.B."/>
            <person name="Cui X."/>
            <person name="Yuan T."/>
            <person name="Jiang B."/>
            <person name="Yang W."/>
            <person name="Lam T.T.-Y."/>
            <person name="Chang Q."/>
            <person name="Ding S."/>
            <person name="Wang X."/>
            <person name="Zhu J."/>
            <person name="Ruan X."/>
            <person name="Zhao L."/>
            <person name="Wei J."/>
            <person name="Que T."/>
            <person name="Du C."/>
            <person name="Cheng J."/>
            <person name="Dai P."/>
            <person name="Han X."/>
            <person name="Huang E."/>
            <person name="Gao Y."/>
            <person name="Liu J."/>
            <person name="Shao H."/>
            <person name="Ye R."/>
            <person name="Li L."/>
            <person name="Wei W."/>
            <person name="Wang X."/>
            <person name="Wang C."/>
            <person name="Huo Q."/>
            <person name="Li W."/>
            <person name="Guo W."/>
            <person name="Chen H."/>
            <person name="Chen S."/>
            <person name="Zhou L."/>
            <person name="Zhou L."/>
            <person name="Ni X."/>
            <person name="Tian J."/>
            <person name="Zhou Y."/>
            <person name="Sheng Y."/>
            <person name="Liu T."/>
            <person name="Pan Y."/>
            <person name="Xia L."/>
            <person name="Li J."/>
            <person name="Zhao F."/>
            <person name="Cao W."/>
        </authorList>
    </citation>
    <scope>NUCLEOTIDE SEQUENCE</scope>
    <source>
        <strain evidence="5">Rsan-2018</strain>
        <tissue evidence="5">Larvae</tissue>
    </source>
</reference>
<comment type="caution">
    <text evidence="5">The sequence shown here is derived from an EMBL/GenBank/DDBJ whole genome shotgun (WGS) entry which is preliminary data.</text>
</comment>
<dbReference type="GO" id="GO:0031625">
    <property type="term" value="F:ubiquitin protein ligase binding"/>
    <property type="evidence" value="ECO:0007669"/>
    <property type="project" value="TreeGrafter"/>
</dbReference>
<feature type="domain" description="DIX" evidence="4">
    <location>
        <begin position="196"/>
        <end position="277"/>
    </location>
</feature>
<dbReference type="PANTHER" id="PTHR46102:SF2">
    <property type="entry name" value="AXIN"/>
    <property type="match status" value="1"/>
</dbReference>
<evidence type="ECO:0000313" key="6">
    <source>
        <dbReference type="Proteomes" id="UP000821837"/>
    </source>
</evidence>
<dbReference type="PANTHER" id="PTHR46102">
    <property type="entry name" value="AXIN"/>
    <property type="match status" value="1"/>
</dbReference>
<dbReference type="VEuPathDB" id="VectorBase:RSAN_038577"/>
<dbReference type="GO" id="GO:0016055">
    <property type="term" value="P:Wnt signaling pathway"/>
    <property type="evidence" value="ECO:0007669"/>
    <property type="project" value="UniProtKB-KW"/>
</dbReference>
<dbReference type="GO" id="GO:0005634">
    <property type="term" value="C:nucleus"/>
    <property type="evidence" value="ECO:0007669"/>
    <property type="project" value="TreeGrafter"/>
</dbReference>
<dbReference type="GO" id="GO:0030877">
    <property type="term" value="C:beta-catenin destruction complex"/>
    <property type="evidence" value="ECO:0007669"/>
    <property type="project" value="TreeGrafter"/>
</dbReference>
<proteinExistence type="predicted"/>
<accession>A0A9D4PDP8</accession>
<dbReference type="GO" id="GO:0008013">
    <property type="term" value="F:beta-catenin binding"/>
    <property type="evidence" value="ECO:0007669"/>
    <property type="project" value="TreeGrafter"/>
</dbReference>